<dbReference type="SUPFAM" id="SSF109998">
    <property type="entry name" value="Triger factor/SurA peptide-binding domain-like"/>
    <property type="match status" value="1"/>
</dbReference>
<comment type="subcellular location">
    <subcellularLocation>
        <location evidence="1">Cell inner membrane</location>
        <topology evidence="1">Single-pass type II membrane protein</topology>
        <orientation evidence="1">Periplasmic side</orientation>
    </subcellularLocation>
</comment>
<sequence length="611" mass="67580">MLQTMRDNAQGIIAKVIVFFIIFVFALWGVESIVNIGSGDTPVAEVGDIKVSEPEVQRVIEQQKANLRRQFGEQFDENLFNDQLLRQSAIEQLIQQNVDAVQADRLGLYAASAVVDEAIVNIPAFQLDGRFNKEQFLSVLRLNGWTPLTFRANLAEDIKVNQARQALTMTSIPTPFQARFGAMLNNELRTISYIEIRARDLMDDIQLTDDDVQSYYDANSSRFQTPEQAKVRYVGFDRAAMAADESVSEDEISKAYEDYLSDLSEKEQRSSRHILIEAGADRSSEEALAKANELKSKLDAGADFAELAKSDSDDIASGSNGGDLGYVSHGAFVPEFEAALFALQKGEVSQPVKTEFGYHIIQLLDIKAPEADSLEKRHDELAEWIRNEKAGQQIAEQTQELSNLAFSSGSVDEVADALGLKVQESGLFTRDFGEGFVASDAVRQQAFAENMLLDRELSDLVETEEGVYVFAVSEHDEPKTLPLTVVRNQVENLIKRDKAGELARAMADKIAAGEETSAAWVSVAVNYSQSAEIPRAAQSRAFALQQGELDVVDVQGGATVVRVDAIQIPELADLVASDEERTQIENRSARNSMTSYRKWSQENVEIKRPGA</sequence>
<keyword evidence="2" id="KW-1003">Cell membrane</keyword>
<keyword evidence="3" id="KW-0997">Cell inner membrane</keyword>
<feature type="transmembrane region" description="Helical" evidence="13">
    <location>
        <begin position="12"/>
        <end position="30"/>
    </location>
</feature>
<dbReference type="PROSITE" id="PS50198">
    <property type="entry name" value="PPIC_PPIASE_2"/>
    <property type="match status" value="1"/>
</dbReference>
<proteinExistence type="inferred from homology"/>
<dbReference type="Gene3D" id="1.10.4030.10">
    <property type="entry name" value="Porin chaperone SurA, peptide-binding domain"/>
    <property type="match status" value="1"/>
</dbReference>
<keyword evidence="16" id="KW-1185">Reference proteome</keyword>
<evidence type="ECO:0000256" key="8">
    <source>
        <dbReference type="ARBA" id="ARBA00038408"/>
    </source>
</evidence>
<evidence type="ECO:0000256" key="5">
    <source>
        <dbReference type="ARBA" id="ARBA00022989"/>
    </source>
</evidence>
<evidence type="ECO:0000256" key="12">
    <source>
        <dbReference type="SAM" id="MobiDB-lite"/>
    </source>
</evidence>
<keyword evidence="4 13" id="KW-0812">Transmembrane</keyword>
<evidence type="ECO:0000256" key="4">
    <source>
        <dbReference type="ARBA" id="ARBA00022692"/>
    </source>
</evidence>
<dbReference type="Pfam" id="PF13624">
    <property type="entry name" value="SurA_N_3"/>
    <property type="match status" value="1"/>
</dbReference>
<keyword evidence="7" id="KW-0143">Chaperone</keyword>
<reference evidence="15 16" key="1">
    <citation type="submission" date="2024-03" db="EMBL/GenBank/DDBJ databases">
        <title>High-quality draft genome sequence of Oceanobacter sp. wDCs-4.</title>
        <authorList>
            <person name="Dong C."/>
        </authorList>
    </citation>
    <scope>NUCLEOTIDE SEQUENCE [LARGE SCALE GENOMIC DNA]</scope>
    <source>
        <strain evidence="16">wDCs-4</strain>
    </source>
</reference>
<dbReference type="InterPro" id="IPR027304">
    <property type="entry name" value="Trigger_fact/SurA_dom_sf"/>
</dbReference>
<gene>
    <name evidence="15" type="ORF">WG929_09000</name>
</gene>
<dbReference type="Pfam" id="PF13145">
    <property type="entry name" value="Rotamase_2"/>
    <property type="match status" value="1"/>
</dbReference>
<evidence type="ECO:0000256" key="7">
    <source>
        <dbReference type="ARBA" id="ARBA00023186"/>
    </source>
</evidence>
<comment type="caution">
    <text evidence="15">The sequence shown here is derived from an EMBL/GenBank/DDBJ whole genome shotgun (WGS) entry which is preliminary data.</text>
</comment>
<keyword evidence="5 13" id="KW-1133">Transmembrane helix</keyword>
<dbReference type="PROSITE" id="PS01096">
    <property type="entry name" value="PPIC_PPIASE_1"/>
    <property type="match status" value="1"/>
</dbReference>
<dbReference type="InterPro" id="IPR023058">
    <property type="entry name" value="PPIase_PpiC_CS"/>
</dbReference>
<dbReference type="SUPFAM" id="SSF54534">
    <property type="entry name" value="FKBP-like"/>
    <property type="match status" value="1"/>
</dbReference>
<keyword evidence="11" id="KW-0413">Isomerase</keyword>
<evidence type="ECO:0000256" key="1">
    <source>
        <dbReference type="ARBA" id="ARBA00004382"/>
    </source>
</evidence>
<evidence type="ECO:0000256" key="6">
    <source>
        <dbReference type="ARBA" id="ARBA00023136"/>
    </source>
</evidence>
<evidence type="ECO:0000256" key="3">
    <source>
        <dbReference type="ARBA" id="ARBA00022519"/>
    </source>
</evidence>
<feature type="region of interest" description="Disordered" evidence="12">
    <location>
        <begin position="585"/>
        <end position="611"/>
    </location>
</feature>
<accession>A0ABW8NHW2</accession>
<name>A0ABW8NHW2_9GAMM</name>
<dbReference type="Pfam" id="PF13616">
    <property type="entry name" value="Rotamase_3"/>
    <property type="match status" value="1"/>
</dbReference>
<evidence type="ECO:0000256" key="10">
    <source>
        <dbReference type="ARBA" id="ARBA00042775"/>
    </source>
</evidence>
<dbReference type="InterPro" id="IPR046357">
    <property type="entry name" value="PPIase_dom_sf"/>
</dbReference>
<evidence type="ECO:0000259" key="14">
    <source>
        <dbReference type="PROSITE" id="PS50198"/>
    </source>
</evidence>
<evidence type="ECO:0000256" key="13">
    <source>
        <dbReference type="SAM" id="Phobius"/>
    </source>
</evidence>
<keyword evidence="11" id="KW-0697">Rotamase</keyword>
<protein>
    <recommendedName>
        <fullName evidence="9">Periplasmic chaperone PpiD</fullName>
    </recommendedName>
    <alternativeName>
        <fullName evidence="10">Periplasmic folding chaperone</fullName>
    </alternativeName>
</protein>
<dbReference type="InterPro" id="IPR052029">
    <property type="entry name" value="PpiD_chaperone"/>
</dbReference>
<feature type="domain" description="PpiC" evidence="14">
    <location>
        <begin position="266"/>
        <end position="365"/>
    </location>
</feature>
<dbReference type="Gene3D" id="3.10.50.40">
    <property type="match status" value="1"/>
</dbReference>
<evidence type="ECO:0000256" key="2">
    <source>
        <dbReference type="ARBA" id="ARBA00022475"/>
    </source>
</evidence>
<dbReference type="PANTHER" id="PTHR47529">
    <property type="entry name" value="PEPTIDYL-PROLYL CIS-TRANS ISOMERASE D"/>
    <property type="match status" value="1"/>
</dbReference>
<keyword evidence="6 13" id="KW-0472">Membrane</keyword>
<evidence type="ECO:0000313" key="16">
    <source>
        <dbReference type="Proteomes" id="UP001620597"/>
    </source>
</evidence>
<dbReference type="EMBL" id="JBBKTX010000009">
    <property type="protein sequence ID" value="MFK4752543.1"/>
    <property type="molecule type" value="Genomic_DNA"/>
</dbReference>
<comment type="similarity">
    <text evidence="8">Belongs to the PpiD chaperone family.</text>
</comment>
<evidence type="ECO:0000256" key="9">
    <source>
        <dbReference type="ARBA" id="ARBA00040743"/>
    </source>
</evidence>
<dbReference type="PANTHER" id="PTHR47529:SF1">
    <property type="entry name" value="PERIPLASMIC CHAPERONE PPID"/>
    <property type="match status" value="1"/>
</dbReference>
<feature type="compositionally biased region" description="Polar residues" evidence="12">
    <location>
        <begin position="589"/>
        <end position="603"/>
    </location>
</feature>
<evidence type="ECO:0000256" key="11">
    <source>
        <dbReference type="PROSITE-ProRule" id="PRU00278"/>
    </source>
</evidence>
<organism evidence="15 16">
    <name type="scientific">Oceanobacter antarcticus</name>
    <dbReference type="NCBI Taxonomy" id="3133425"/>
    <lineage>
        <taxon>Bacteria</taxon>
        <taxon>Pseudomonadati</taxon>
        <taxon>Pseudomonadota</taxon>
        <taxon>Gammaproteobacteria</taxon>
        <taxon>Oceanospirillales</taxon>
        <taxon>Oceanospirillaceae</taxon>
        <taxon>Oceanobacter</taxon>
    </lineage>
</organism>
<dbReference type="InterPro" id="IPR000297">
    <property type="entry name" value="PPIase_PpiC"/>
</dbReference>
<dbReference type="RefSeq" id="WP_369854390.1">
    <property type="nucleotide sequence ID" value="NZ_JBBKTX010000009.1"/>
</dbReference>
<dbReference type="Proteomes" id="UP001620597">
    <property type="component" value="Unassembled WGS sequence"/>
</dbReference>
<dbReference type="Gene3D" id="6.10.140.970">
    <property type="match status" value="1"/>
</dbReference>
<evidence type="ECO:0000313" key="15">
    <source>
        <dbReference type="EMBL" id="MFK4752543.1"/>
    </source>
</evidence>